<dbReference type="AlphaFoldDB" id="A0A6P2CE13"/>
<dbReference type="EMBL" id="QRCM01000001">
    <property type="protein sequence ID" value="TXG90190.1"/>
    <property type="molecule type" value="Genomic_DNA"/>
</dbReference>
<proteinExistence type="predicted"/>
<dbReference type="SUPFAM" id="SSF52402">
    <property type="entry name" value="Adenine nucleotide alpha hydrolases-like"/>
    <property type="match status" value="1"/>
</dbReference>
<dbReference type="RefSeq" id="WP_010837125.1">
    <property type="nucleotide sequence ID" value="NZ_QRCM01000001.1"/>
</dbReference>
<name>A0A6P2CE13_9NOCA</name>
<gene>
    <name evidence="1" type="ORF">DW322_08095</name>
</gene>
<reference evidence="1 2" key="1">
    <citation type="submission" date="2018-07" db="EMBL/GenBank/DDBJ databases">
        <title>Genome sequence of Rhodococcus rhodnii ATCC 35071 from Rhodnius prolixus.</title>
        <authorList>
            <person name="Patel V."/>
            <person name="Vogel K.J."/>
        </authorList>
    </citation>
    <scope>NUCLEOTIDE SEQUENCE [LARGE SCALE GENOMIC DNA]</scope>
    <source>
        <strain evidence="1 2">ATCC 35071</strain>
    </source>
</reference>
<accession>A0A6P2CE13</accession>
<dbReference type="Proteomes" id="UP000471120">
    <property type="component" value="Unassembled WGS sequence"/>
</dbReference>
<sequence>MHAALDATISVDDDNRSTASLTIDGREFTAWTEANVPVDASGTPWVPTLRATALRKGLELRLDPPADPVALDGSLRAEEVLRGWYPDELLPTGTSDRSRAATQPERATGVGCFFSGGVDSFHTALEHIDEITHLVIVHGLDVSLDNAGLWEQVVARARSAAELLGKELIEVRSNIRYLHAAHGPHWQRQAHGAFLAHVALLLSQHIHTMYVPASDDESRLEPLGTHPDLDPLWSSSGVRIVHHGVEIDRVGKLAILAESDIAMNHLRVCWFNLAREFNCGRCEKCLRTMIGLRIVGAEGRCTTLPSTVDPKAVERMYLRAAGPGGERFARENLARLTERGDGDSELAHALDRALHRGRLADLAVTARFYGIDVGLGLLRYHTRKLTGRL</sequence>
<organism evidence="1 2">
    <name type="scientific">Rhodococcus rhodnii</name>
    <dbReference type="NCBI Taxonomy" id="38312"/>
    <lineage>
        <taxon>Bacteria</taxon>
        <taxon>Bacillati</taxon>
        <taxon>Actinomycetota</taxon>
        <taxon>Actinomycetes</taxon>
        <taxon>Mycobacteriales</taxon>
        <taxon>Nocardiaceae</taxon>
        <taxon>Rhodococcus</taxon>
    </lineage>
</organism>
<comment type="caution">
    <text evidence="1">The sequence shown here is derived from an EMBL/GenBank/DDBJ whole genome shotgun (WGS) entry which is preliminary data.</text>
</comment>
<protein>
    <submittedName>
        <fullName evidence="1">Uncharacterized protein</fullName>
    </submittedName>
</protein>
<evidence type="ECO:0000313" key="2">
    <source>
        <dbReference type="Proteomes" id="UP000471120"/>
    </source>
</evidence>
<evidence type="ECO:0000313" key="1">
    <source>
        <dbReference type="EMBL" id="TXG90190.1"/>
    </source>
</evidence>